<gene>
    <name evidence="1" type="ORF">L6164_000338</name>
</gene>
<reference evidence="1 2" key="1">
    <citation type="journal article" date="2022" name="DNA Res.">
        <title>Chromosomal-level genome assembly of the orchid tree Bauhinia variegata (Leguminosae; Cercidoideae) supports the allotetraploid origin hypothesis of Bauhinia.</title>
        <authorList>
            <person name="Zhong Y."/>
            <person name="Chen Y."/>
            <person name="Zheng D."/>
            <person name="Pang J."/>
            <person name="Liu Y."/>
            <person name="Luo S."/>
            <person name="Meng S."/>
            <person name="Qian L."/>
            <person name="Wei D."/>
            <person name="Dai S."/>
            <person name="Zhou R."/>
        </authorList>
    </citation>
    <scope>NUCLEOTIDE SEQUENCE [LARGE SCALE GENOMIC DNA]</scope>
    <source>
        <strain evidence="1">BV-YZ2020</strain>
    </source>
</reference>
<dbReference type="Proteomes" id="UP000828941">
    <property type="component" value="Chromosome 1"/>
</dbReference>
<name>A0ACB9Q658_BAUVA</name>
<organism evidence="1 2">
    <name type="scientific">Bauhinia variegata</name>
    <name type="common">Purple orchid tree</name>
    <name type="synonym">Phanera variegata</name>
    <dbReference type="NCBI Taxonomy" id="167791"/>
    <lineage>
        <taxon>Eukaryota</taxon>
        <taxon>Viridiplantae</taxon>
        <taxon>Streptophyta</taxon>
        <taxon>Embryophyta</taxon>
        <taxon>Tracheophyta</taxon>
        <taxon>Spermatophyta</taxon>
        <taxon>Magnoliopsida</taxon>
        <taxon>eudicotyledons</taxon>
        <taxon>Gunneridae</taxon>
        <taxon>Pentapetalae</taxon>
        <taxon>rosids</taxon>
        <taxon>fabids</taxon>
        <taxon>Fabales</taxon>
        <taxon>Fabaceae</taxon>
        <taxon>Cercidoideae</taxon>
        <taxon>Cercideae</taxon>
        <taxon>Bauhiniinae</taxon>
        <taxon>Bauhinia</taxon>
    </lineage>
</organism>
<comment type="caution">
    <text evidence="1">The sequence shown here is derived from an EMBL/GenBank/DDBJ whole genome shotgun (WGS) entry which is preliminary data.</text>
</comment>
<evidence type="ECO:0000313" key="2">
    <source>
        <dbReference type="Proteomes" id="UP000828941"/>
    </source>
</evidence>
<proteinExistence type="predicted"/>
<sequence length="120" mass="13340">MEEGFVVLSIPGTILAHLEAKLQDLQTSSIVLMVDLLQELDGKDARLVDYFDYIAGTSTGSIVAALLTKPFQNGRPRAAEEMNQCYRVEGPKIFSEKAKNKPDRYSMVVVSLFLLMDSIQ</sequence>
<keyword evidence="2" id="KW-1185">Reference proteome</keyword>
<evidence type="ECO:0000313" key="1">
    <source>
        <dbReference type="EMBL" id="KAI4356306.1"/>
    </source>
</evidence>
<accession>A0ACB9Q658</accession>
<protein>
    <submittedName>
        <fullName evidence="1">Uncharacterized protein</fullName>
    </submittedName>
</protein>
<dbReference type="EMBL" id="CM039426">
    <property type="protein sequence ID" value="KAI4356306.1"/>
    <property type="molecule type" value="Genomic_DNA"/>
</dbReference>